<gene>
    <name evidence="6" type="ORF">RM649_26550</name>
</gene>
<dbReference type="InterPro" id="IPR013595">
    <property type="entry name" value="Pept_S33_TAP-like_C"/>
</dbReference>
<evidence type="ECO:0000256" key="2">
    <source>
        <dbReference type="ARBA" id="ARBA00022729"/>
    </source>
</evidence>
<dbReference type="PANTHER" id="PTHR43248:SF29">
    <property type="entry name" value="TRIPEPTIDYL AMINOPEPTIDASE"/>
    <property type="match status" value="1"/>
</dbReference>
<accession>A0ABU2RUZ7</accession>
<dbReference type="PANTHER" id="PTHR43248">
    <property type="entry name" value="2-SUCCINYL-6-HYDROXY-2,4-CYCLOHEXADIENE-1-CARBOXYLATE SYNTHASE"/>
    <property type="match status" value="1"/>
</dbReference>
<keyword evidence="7" id="KW-1185">Reference proteome</keyword>
<evidence type="ECO:0000256" key="4">
    <source>
        <dbReference type="SAM" id="SignalP"/>
    </source>
</evidence>
<dbReference type="RefSeq" id="WP_311660337.1">
    <property type="nucleotide sequence ID" value="NZ_JAVREX010000013.1"/>
</dbReference>
<protein>
    <submittedName>
        <fullName evidence="6">Alpha/beta hydrolase</fullName>
    </submittedName>
</protein>
<feature type="signal peptide" evidence="4">
    <location>
        <begin position="1"/>
        <end position="23"/>
    </location>
</feature>
<evidence type="ECO:0000256" key="1">
    <source>
        <dbReference type="ARBA" id="ARBA00010088"/>
    </source>
</evidence>
<comment type="similarity">
    <text evidence="1">Belongs to the peptidase S33 family.</text>
</comment>
<dbReference type="Proteomes" id="UP001183777">
    <property type="component" value="Unassembled WGS sequence"/>
</dbReference>
<dbReference type="Gene3D" id="3.40.50.1820">
    <property type="entry name" value="alpha/beta hydrolase"/>
    <property type="match status" value="1"/>
</dbReference>
<organism evidence="6 7">
    <name type="scientific">Streptomyces salyersiae</name>
    <dbReference type="NCBI Taxonomy" id="3075530"/>
    <lineage>
        <taxon>Bacteria</taxon>
        <taxon>Bacillati</taxon>
        <taxon>Actinomycetota</taxon>
        <taxon>Actinomycetes</taxon>
        <taxon>Kitasatosporales</taxon>
        <taxon>Streptomycetaceae</taxon>
        <taxon>Streptomyces</taxon>
    </lineage>
</organism>
<dbReference type="InterPro" id="IPR029058">
    <property type="entry name" value="AB_hydrolase_fold"/>
</dbReference>
<feature type="chain" id="PRO_5045528706" evidence="4">
    <location>
        <begin position="24"/>
        <end position="488"/>
    </location>
</feature>
<evidence type="ECO:0000313" key="6">
    <source>
        <dbReference type="EMBL" id="MDT0431189.1"/>
    </source>
</evidence>
<name>A0ABU2RUZ7_9ACTN</name>
<dbReference type="SUPFAM" id="SSF53474">
    <property type="entry name" value="alpha/beta-Hydrolases"/>
    <property type="match status" value="1"/>
</dbReference>
<evidence type="ECO:0000313" key="7">
    <source>
        <dbReference type="Proteomes" id="UP001183777"/>
    </source>
</evidence>
<reference evidence="7" key="1">
    <citation type="submission" date="2023-07" db="EMBL/GenBank/DDBJ databases">
        <title>30 novel species of actinomycetes from the DSMZ collection.</title>
        <authorList>
            <person name="Nouioui I."/>
        </authorList>
    </citation>
    <scope>NUCLEOTIDE SEQUENCE [LARGE SCALE GENOMIC DNA]</scope>
    <source>
        <strain evidence="7">DSM 41770</strain>
    </source>
</reference>
<feature type="domain" description="Peptidase S33 tripeptidyl aminopeptidase-like C-terminal" evidence="5">
    <location>
        <begin position="384"/>
        <end position="482"/>
    </location>
</feature>
<proteinExistence type="inferred from homology"/>
<sequence length="488" mass="52584">MRRSLSLALTATALAVTALPAAASAPTTTPAPTALRWGPCALEAPTPRLECATLQVPLDHRDPNGRQIEVAVSRLASQKPSQRRGILLTNPGGPGGSGLTYPAVLAASGLPQEVLDSYDIIGFDPRGVGRSTPVTCDLTEAQQRRGNFPPYAHTAADVTREAGYARKIAEQCESSRTAWMLPHTTTANTARDMDRLRTALGEPKLSYLGASYGSYLGAVYATLFPRRGDRMVLDSNMGPGGYDVTAMRLFARGMEDRFPDFAAFAAEHPEYGLGSTPRQITAKFYELVERLDAKPVQDVDGTAFRGYTFEQLYVDGSMPALAEFWQAVDTGAELPLLPKLTTDIENLLASRFAVVCGDSRWPGTVREYQRNVAVDRLKYPMLGGSTASINPCAFWPRQRTEPPVRITGRGPSNVLMVQNERDPGTPLAGARKLRQAFGGRATMVTADQGGHGVYPYGRNTCANDAATTFLTTGERPARDLACAAEPGK</sequence>
<dbReference type="EMBL" id="JAVREX010000013">
    <property type="protein sequence ID" value="MDT0431189.1"/>
    <property type="molecule type" value="Genomic_DNA"/>
</dbReference>
<dbReference type="InterPro" id="IPR051601">
    <property type="entry name" value="Serine_prot/Carboxylest_S33"/>
</dbReference>
<comment type="caution">
    <text evidence="6">The sequence shown here is derived from an EMBL/GenBank/DDBJ whole genome shotgun (WGS) entry which is preliminary data.</text>
</comment>
<keyword evidence="2 4" id="KW-0732">Signal</keyword>
<dbReference type="GO" id="GO:0016787">
    <property type="term" value="F:hydrolase activity"/>
    <property type="evidence" value="ECO:0007669"/>
    <property type="project" value="UniProtKB-KW"/>
</dbReference>
<keyword evidence="3 6" id="KW-0378">Hydrolase</keyword>
<evidence type="ECO:0000259" key="5">
    <source>
        <dbReference type="Pfam" id="PF08386"/>
    </source>
</evidence>
<evidence type="ECO:0000256" key="3">
    <source>
        <dbReference type="ARBA" id="ARBA00022801"/>
    </source>
</evidence>
<dbReference type="Pfam" id="PF08386">
    <property type="entry name" value="Abhydrolase_4"/>
    <property type="match status" value="1"/>
</dbReference>